<dbReference type="Gene3D" id="3.30.1220.10">
    <property type="entry name" value="CobW-like, C-terminal domain"/>
    <property type="match status" value="1"/>
</dbReference>
<comment type="similarity">
    <text evidence="4">Belongs to the SIMIBI class G3E GTPase family. ZNG1 subfamily.</text>
</comment>
<dbReference type="Pfam" id="PF02492">
    <property type="entry name" value="cobW"/>
    <property type="match status" value="1"/>
</dbReference>
<organism evidence="8 9">
    <name type="scientific">Coccomyxa subellipsoidea</name>
    <dbReference type="NCBI Taxonomy" id="248742"/>
    <lineage>
        <taxon>Eukaryota</taxon>
        <taxon>Viridiplantae</taxon>
        <taxon>Chlorophyta</taxon>
        <taxon>core chlorophytes</taxon>
        <taxon>Trebouxiophyceae</taxon>
        <taxon>Trebouxiophyceae incertae sedis</taxon>
        <taxon>Coccomyxaceae</taxon>
        <taxon>Coccomyxa</taxon>
    </lineage>
</organism>
<evidence type="ECO:0000256" key="2">
    <source>
        <dbReference type="ARBA" id="ARBA00022801"/>
    </source>
</evidence>
<gene>
    <name evidence="8" type="ORF">WJX75_004337</name>
</gene>
<dbReference type="Gene3D" id="3.40.30.10">
    <property type="entry name" value="Glutaredoxin"/>
    <property type="match status" value="1"/>
</dbReference>
<feature type="compositionally biased region" description="Low complexity" evidence="6">
    <location>
        <begin position="961"/>
        <end position="974"/>
    </location>
</feature>
<feature type="compositionally biased region" description="Basic and acidic residues" evidence="6">
    <location>
        <begin position="547"/>
        <end position="560"/>
    </location>
</feature>
<keyword evidence="9" id="KW-1185">Reference proteome</keyword>
<dbReference type="EMBL" id="JALJOT010000006">
    <property type="protein sequence ID" value="KAK9909575.1"/>
    <property type="molecule type" value="Genomic_DNA"/>
</dbReference>
<evidence type="ECO:0000313" key="9">
    <source>
        <dbReference type="Proteomes" id="UP001491310"/>
    </source>
</evidence>
<feature type="region of interest" description="Disordered" evidence="6">
    <location>
        <begin position="1057"/>
        <end position="1120"/>
    </location>
</feature>
<feature type="domain" description="Thioredoxin" evidence="7">
    <location>
        <begin position="767"/>
        <end position="926"/>
    </location>
</feature>
<evidence type="ECO:0000313" key="8">
    <source>
        <dbReference type="EMBL" id="KAK9909575.1"/>
    </source>
</evidence>
<proteinExistence type="inferred from homology"/>
<dbReference type="SMART" id="SM00833">
    <property type="entry name" value="CobW_C"/>
    <property type="match status" value="1"/>
</dbReference>
<dbReference type="PANTHER" id="PTHR43603">
    <property type="entry name" value="COBW DOMAIN-CONTAINING PROTEIN DDB_G0274527"/>
    <property type="match status" value="1"/>
</dbReference>
<dbReference type="CDD" id="cd03112">
    <property type="entry name" value="CobW-like"/>
    <property type="match status" value="1"/>
</dbReference>
<dbReference type="InterPro" id="IPR013766">
    <property type="entry name" value="Thioredoxin_domain"/>
</dbReference>
<keyword evidence="1" id="KW-0547">Nucleotide-binding</keyword>
<dbReference type="Gene3D" id="2.40.50.140">
    <property type="entry name" value="Nucleic acid-binding proteins"/>
    <property type="match status" value="1"/>
</dbReference>
<dbReference type="CDD" id="cd02947">
    <property type="entry name" value="TRX_family"/>
    <property type="match status" value="1"/>
</dbReference>
<sequence length="1202" mass="128837">MVQIDRLVLGTEVENLLVEVISLEGVDFDSKPEDPAHIAIVGDATGQIRLVYRASTACRPTQVKKGKTYLVTGKVTSHKGHIQIQIGSSWGKVERINGEEVTQRLIPSPATDLSHPERQYGVLLLREQGAILEAFVSKERGLVASEHARYVETDHSAACRALEKGIETLPHSFRLLPLPPVELYQQGADCVLITAIFAAVLTNPGDKFAIGALGAWLPVAECLQAASAHWREALAALLQQAARAAAKKLLVTLLSGFLGAGKTTLLKHLLTNNAADMRCAVIVNDMAELNIDAALVKNGQLVQADEELVELSNGCICCTMRGDLLREVTRLARGGAFDYLLIESTGVSEPMQVAETFTLDLEDGSLAELKDIARLDTCVTVVDAAQLMANFASLETLRQRDPGVDDEDDRNVADLMLDQIEFADVILLNKADLVPEADQKRLMALLSCLNTEAEIVVTRESRVDPNALMGTGRFSLEKAARSAGWLKTLQEGENIKPETEEYGIGSFVYRARRPFHPERLHEFIASHMLMQEPDWSDALAYEEGECDHDHSHGEDSCSHDHSHHRHHHHPTPAHRASGSGAASSESPEKAAQRQQLLFSSFGQVLRSKGFIWIAGREDLCGEWSQAGGILRLGVGGPWYAALPDEAWPQEEQARADILKDFEEGMGDRRQELVFIGIDMKRETLCAALGKCLLTDAEEQQHAQQQLPCADPFADWPSLEQILDGGDEQDGDGSLADSASSLSGDEEPEEQAVPSTSANGEAAPEGQAQMGQKTAAAAAKASSGKPDHDGGSASESGWQAGSLLRVQRGGAQVQALLDTLQPDAGVAVLAWHADWCETCRTSIPALERMAAERPDVPFLLLDVEASAANRALAMEKTLTKPTSQRRGAKPILRGEAKFPAFSVHLAPSMQPLQLFTGPSSALKQLAAALKDTPLNVPLSSTRTQRQAAGEAGQGVPAAKTNGAPGAASGKRGSAAGDERACNEAVRTLKRIAGSHPDMAFFQAPADMSKANAALASAMGVTRFPCCHLFRSMKVLRSLTDCSSEALSSALAQCGSTTASADASSSSNGDRQQTAETLDARAKGTANGSSEGGAGRSTGASASGSGVHDPPTGKEARAGATRMMPGGKTGYFWPKMPCLKCGCPWWLGEDWDAKCARCAWDCQSSGYDDDSQPLPPYRKKWEAFTAAIRAGNTPEYTPKPKGKR</sequence>
<feature type="compositionally biased region" description="Low complexity" evidence="6">
    <location>
        <begin position="731"/>
        <end position="742"/>
    </location>
</feature>
<dbReference type="SUPFAM" id="SSF52833">
    <property type="entry name" value="Thioredoxin-like"/>
    <property type="match status" value="1"/>
</dbReference>
<dbReference type="InterPro" id="IPR036249">
    <property type="entry name" value="Thioredoxin-like_sf"/>
</dbReference>
<feature type="compositionally biased region" description="Low complexity" evidence="6">
    <location>
        <begin position="765"/>
        <end position="783"/>
    </location>
</feature>
<feature type="compositionally biased region" description="Low complexity" evidence="6">
    <location>
        <begin position="576"/>
        <end position="585"/>
    </location>
</feature>
<dbReference type="InterPro" id="IPR027417">
    <property type="entry name" value="P-loop_NTPase"/>
</dbReference>
<dbReference type="InterPro" id="IPR003495">
    <property type="entry name" value="CobW/HypB/UreG_nucleotide-bd"/>
</dbReference>
<evidence type="ECO:0000256" key="1">
    <source>
        <dbReference type="ARBA" id="ARBA00022741"/>
    </source>
</evidence>
<feature type="region of interest" description="Disordered" evidence="6">
    <location>
        <begin position="546"/>
        <end position="589"/>
    </location>
</feature>
<accession>A0ABR2YR60</accession>
<dbReference type="InterPro" id="IPR012340">
    <property type="entry name" value="NA-bd_OB-fold"/>
</dbReference>
<keyword evidence="2" id="KW-0378">Hydrolase</keyword>
<dbReference type="SUPFAM" id="SSF52540">
    <property type="entry name" value="P-loop containing nucleoside triphosphate hydrolases"/>
    <property type="match status" value="1"/>
</dbReference>
<feature type="region of interest" description="Disordered" evidence="6">
    <location>
        <begin position="720"/>
        <end position="796"/>
    </location>
</feature>
<evidence type="ECO:0000256" key="3">
    <source>
        <dbReference type="ARBA" id="ARBA00023186"/>
    </source>
</evidence>
<dbReference type="InterPro" id="IPR036627">
    <property type="entry name" value="CobW-likC_sf"/>
</dbReference>
<evidence type="ECO:0000256" key="5">
    <source>
        <dbReference type="ARBA" id="ARBA00049117"/>
    </source>
</evidence>
<name>A0ABR2YR60_9CHLO</name>
<evidence type="ECO:0000259" key="7">
    <source>
        <dbReference type="PROSITE" id="PS51352"/>
    </source>
</evidence>
<dbReference type="InterPro" id="IPR011629">
    <property type="entry name" value="CobW-like_C"/>
</dbReference>
<dbReference type="Pfam" id="PF07683">
    <property type="entry name" value="CobW_C"/>
    <property type="match status" value="1"/>
</dbReference>
<keyword evidence="3" id="KW-0143">Chaperone</keyword>
<dbReference type="PROSITE" id="PS51352">
    <property type="entry name" value="THIOREDOXIN_2"/>
    <property type="match status" value="1"/>
</dbReference>
<feature type="compositionally biased region" description="Basic residues" evidence="6">
    <location>
        <begin position="561"/>
        <end position="572"/>
    </location>
</feature>
<comment type="caution">
    <text evidence="8">The sequence shown here is derived from an EMBL/GenBank/DDBJ whole genome shotgun (WGS) entry which is preliminary data.</text>
</comment>
<evidence type="ECO:0000256" key="4">
    <source>
        <dbReference type="ARBA" id="ARBA00034320"/>
    </source>
</evidence>
<feature type="region of interest" description="Disordered" evidence="6">
    <location>
        <begin position="938"/>
        <end position="977"/>
    </location>
</feature>
<protein>
    <recommendedName>
        <fullName evidence="7">Thioredoxin domain-containing protein</fullName>
    </recommendedName>
</protein>
<dbReference type="InterPro" id="IPR051927">
    <property type="entry name" value="Zn_Chap_cDPG_Synth"/>
</dbReference>
<dbReference type="SUPFAM" id="SSF90002">
    <property type="entry name" value="Hypothetical protein YjiA, C-terminal domain"/>
    <property type="match status" value="1"/>
</dbReference>
<comment type="catalytic activity">
    <reaction evidence="5">
        <text>GTP + H2O = GDP + phosphate + H(+)</text>
        <dbReference type="Rhea" id="RHEA:19669"/>
        <dbReference type="ChEBI" id="CHEBI:15377"/>
        <dbReference type="ChEBI" id="CHEBI:15378"/>
        <dbReference type="ChEBI" id="CHEBI:37565"/>
        <dbReference type="ChEBI" id="CHEBI:43474"/>
        <dbReference type="ChEBI" id="CHEBI:58189"/>
    </reaction>
    <physiologicalReaction direction="left-to-right" evidence="5">
        <dbReference type="Rhea" id="RHEA:19670"/>
    </physiologicalReaction>
</comment>
<dbReference type="PANTHER" id="PTHR43603:SF1">
    <property type="entry name" value="ZINC-REGULATED GTPASE METALLOPROTEIN ACTIVATOR 1"/>
    <property type="match status" value="1"/>
</dbReference>
<dbReference type="Gene3D" id="3.40.50.300">
    <property type="entry name" value="P-loop containing nucleotide triphosphate hydrolases"/>
    <property type="match status" value="1"/>
</dbReference>
<reference evidence="8 9" key="1">
    <citation type="journal article" date="2024" name="Nat. Commun.">
        <title>Phylogenomics reveals the evolutionary origins of lichenization in chlorophyte algae.</title>
        <authorList>
            <person name="Puginier C."/>
            <person name="Libourel C."/>
            <person name="Otte J."/>
            <person name="Skaloud P."/>
            <person name="Haon M."/>
            <person name="Grisel S."/>
            <person name="Petersen M."/>
            <person name="Berrin J.G."/>
            <person name="Delaux P.M."/>
            <person name="Dal Grande F."/>
            <person name="Keller J."/>
        </authorList>
    </citation>
    <scope>NUCLEOTIDE SEQUENCE [LARGE SCALE GENOMIC DNA]</scope>
    <source>
        <strain evidence="8 9">SAG 216-7</strain>
    </source>
</reference>
<dbReference type="Proteomes" id="UP001491310">
    <property type="component" value="Unassembled WGS sequence"/>
</dbReference>
<feature type="compositionally biased region" description="Low complexity" evidence="6">
    <location>
        <begin position="1095"/>
        <end position="1104"/>
    </location>
</feature>
<evidence type="ECO:0000256" key="6">
    <source>
        <dbReference type="SAM" id="MobiDB-lite"/>
    </source>
</evidence>